<accession>E8X5U5</accession>
<dbReference type="Pfam" id="PF21105">
    <property type="entry name" value="DyP_N"/>
    <property type="match status" value="1"/>
</dbReference>
<reference evidence="8" key="1">
    <citation type="submission" date="2011-01" db="EMBL/GenBank/DDBJ databases">
        <title>Complete sequence of plasmid1 of Acidobacterium sp. MP5ACTX9.</title>
        <authorList>
            <consortium name="US DOE Joint Genome Institute"/>
            <person name="Lucas S."/>
            <person name="Copeland A."/>
            <person name="Lapidus A."/>
            <person name="Cheng J.-F."/>
            <person name="Goodwin L."/>
            <person name="Pitluck S."/>
            <person name="Teshima H."/>
            <person name="Detter J.C."/>
            <person name="Han C."/>
            <person name="Tapia R."/>
            <person name="Land M."/>
            <person name="Hauser L."/>
            <person name="Kyrpides N."/>
            <person name="Ivanova N."/>
            <person name="Ovchinnikova G."/>
            <person name="Pagani I."/>
            <person name="Rawat S.R."/>
            <person name="Mannisto M."/>
            <person name="Haggblom M.M."/>
            <person name="Woyke T."/>
        </authorList>
    </citation>
    <scope>NUCLEOTIDE SEQUENCE [LARGE SCALE GENOMIC DNA]</scope>
    <source>
        <strain evidence="8">MP5ACTX9</strain>
        <plasmid evidence="8">Plasmid pACIX901</plasmid>
    </source>
</reference>
<keyword evidence="7" id="KW-0614">Plasmid</keyword>
<organism evidence="8">
    <name type="scientific">Granulicella tundricola (strain ATCC BAA-1859 / DSM 23138 / MP5ACTX9)</name>
    <dbReference type="NCBI Taxonomy" id="1198114"/>
    <lineage>
        <taxon>Bacteria</taxon>
        <taxon>Pseudomonadati</taxon>
        <taxon>Acidobacteriota</taxon>
        <taxon>Terriglobia</taxon>
        <taxon>Terriglobales</taxon>
        <taxon>Acidobacteriaceae</taxon>
        <taxon>Granulicella</taxon>
    </lineage>
</organism>
<dbReference type="KEGG" id="acm:AciX9_4033"/>
<name>E8X5U5_GRATM</name>
<dbReference type="Proteomes" id="UP000000343">
    <property type="component" value="Plasmid pACIX901"/>
</dbReference>
<gene>
    <name evidence="7" type="ordered locus">AciX9_4033</name>
</gene>
<sequence>MSKLNATDIQGFVLRGYNLPLARYYFLHFEDSVRARALLLKLLPKITTGQTWDGGKPQSTLNIAFTHPGLAAFDLPDATLLSFPVEFQQGMKKRAAILNDTGRNAPERWDECWTEGLVHAWVAVNAMTPAALASGHAELIGLLEEVGGATILATQDAAAAVAGGKPTTKEHFGYTDGFGNPDYLGVERSVQPGQGKLMPDGSWAPLATGELLLGYADEAGELPVAPVPHLLASNGTFMIYRKLHQNVATFRKFLADEAGRYGAGDDYSKEKLAAKLIGRWRDGTPIELSPDGPDFALTQDPNRSTNFTYGGDADGTRCPMGAHIRRVHPRDAFGFEGRLVHRRRITRRGLPYGRFAGENEPVADTDDRGVVFMALNASISRQFEFVQQQWIEYGNDAHLGNDKDPLMGNHDGSGRFMVQGDSSKSNPPHLCRHLPQFVELRGGDYFFLPSITALGMLAMGLVDPR</sequence>
<dbReference type="OrthoDB" id="236246at2"/>
<evidence type="ECO:0000256" key="2">
    <source>
        <dbReference type="ARBA" id="ARBA00022559"/>
    </source>
</evidence>
<comment type="cofactor">
    <cofactor evidence="1">
        <name>heme b</name>
        <dbReference type="ChEBI" id="CHEBI:60344"/>
    </cofactor>
</comment>
<keyword evidence="5" id="KW-0408">Iron</keyword>
<evidence type="ECO:0000259" key="6">
    <source>
        <dbReference type="Pfam" id="PF21105"/>
    </source>
</evidence>
<dbReference type="InterPro" id="IPR049509">
    <property type="entry name" value="DyP_N"/>
</dbReference>
<dbReference type="PROSITE" id="PS51404">
    <property type="entry name" value="DYP_PEROXIDASE"/>
    <property type="match status" value="1"/>
</dbReference>
<dbReference type="SUPFAM" id="SSF54909">
    <property type="entry name" value="Dimeric alpha+beta barrel"/>
    <property type="match status" value="1"/>
</dbReference>
<dbReference type="GO" id="GO:0046872">
    <property type="term" value="F:metal ion binding"/>
    <property type="evidence" value="ECO:0007669"/>
    <property type="project" value="UniProtKB-KW"/>
</dbReference>
<dbReference type="GO" id="GO:0005829">
    <property type="term" value="C:cytosol"/>
    <property type="evidence" value="ECO:0007669"/>
    <property type="project" value="TreeGrafter"/>
</dbReference>
<keyword evidence="2 7" id="KW-0575">Peroxidase</keyword>
<dbReference type="EMBL" id="CP002481">
    <property type="protein sequence ID" value="ADW70829.1"/>
    <property type="molecule type" value="Genomic_DNA"/>
</dbReference>
<proteinExistence type="predicted"/>
<dbReference type="InterPro" id="IPR006314">
    <property type="entry name" value="Dyp_peroxidase"/>
</dbReference>
<evidence type="ECO:0000313" key="8">
    <source>
        <dbReference type="Proteomes" id="UP000000343"/>
    </source>
</evidence>
<dbReference type="HOGENOM" id="CLU_015125_2_1_0"/>
<evidence type="ECO:0000313" key="7">
    <source>
        <dbReference type="EMBL" id="ADW70829.1"/>
    </source>
</evidence>
<dbReference type="AlphaFoldDB" id="E8X5U5"/>
<dbReference type="InterPro" id="IPR011008">
    <property type="entry name" value="Dimeric_a/b-barrel"/>
</dbReference>
<dbReference type="RefSeq" id="WP_013572741.1">
    <property type="nucleotide sequence ID" value="NC_015057.1"/>
</dbReference>
<evidence type="ECO:0000256" key="3">
    <source>
        <dbReference type="ARBA" id="ARBA00022723"/>
    </source>
</evidence>
<protein>
    <submittedName>
        <fullName evidence="7">Dyp-type peroxidase family</fullName>
    </submittedName>
</protein>
<dbReference type="PANTHER" id="PTHR30521:SF5">
    <property type="entry name" value="BLR4509 PROTEIN"/>
    <property type="match status" value="1"/>
</dbReference>
<geneLocation type="plasmid" evidence="7 8">
    <name>pACIX901</name>
</geneLocation>
<keyword evidence="3" id="KW-0479">Metal-binding</keyword>
<dbReference type="GO" id="GO:0020037">
    <property type="term" value="F:heme binding"/>
    <property type="evidence" value="ECO:0007669"/>
    <property type="project" value="InterPro"/>
</dbReference>
<evidence type="ECO:0000256" key="5">
    <source>
        <dbReference type="ARBA" id="ARBA00023004"/>
    </source>
</evidence>
<dbReference type="PANTHER" id="PTHR30521">
    <property type="entry name" value="DEFERROCHELATASE/PEROXIDASE"/>
    <property type="match status" value="1"/>
</dbReference>
<evidence type="ECO:0000256" key="4">
    <source>
        <dbReference type="ARBA" id="ARBA00023002"/>
    </source>
</evidence>
<keyword evidence="8" id="KW-1185">Reference proteome</keyword>
<keyword evidence="4" id="KW-0560">Oxidoreductase</keyword>
<evidence type="ECO:0000256" key="1">
    <source>
        <dbReference type="ARBA" id="ARBA00001970"/>
    </source>
</evidence>
<feature type="domain" description="DyP dimeric alpha+beta barrel" evidence="6">
    <location>
        <begin position="8"/>
        <end position="138"/>
    </location>
</feature>
<dbReference type="GO" id="GO:0004601">
    <property type="term" value="F:peroxidase activity"/>
    <property type="evidence" value="ECO:0007669"/>
    <property type="project" value="UniProtKB-KW"/>
</dbReference>